<dbReference type="InterPro" id="IPR007808">
    <property type="entry name" value="Elf1"/>
</dbReference>
<dbReference type="Proteomes" id="UP000427373">
    <property type="component" value="Chromosome"/>
</dbReference>
<dbReference type="GO" id="GO:0003746">
    <property type="term" value="F:translation elongation factor activity"/>
    <property type="evidence" value="ECO:0007669"/>
    <property type="project" value="UniProtKB-KW"/>
</dbReference>
<dbReference type="GeneID" id="95643610"/>
<keyword evidence="4" id="KW-0251">Elongation factor</keyword>
<feature type="region of interest" description="Disordered" evidence="2">
    <location>
        <begin position="82"/>
        <end position="107"/>
    </location>
</feature>
<name>A0A650CEF7_SULOH</name>
<evidence type="ECO:0000313" key="4">
    <source>
        <dbReference type="EMBL" id="QGR15937.1"/>
    </source>
</evidence>
<dbReference type="Proteomes" id="UP000582213">
    <property type="component" value="Unassembled WGS sequence"/>
</dbReference>
<sequence length="107" mass="12308">MGGRRKRRKQLLLRPKPKIPNTFECPRCGKVAITVEIKNGIAKIKCGNCGLEDQFEVPPIFDEANAYGKFIDRYFEGKIEIKESNIEEKEENETERESEEDNSGETE</sequence>
<reference evidence="3 6" key="2">
    <citation type="submission" date="2020-08" db="EMBL/GenBank/DDBJ databases">
        <title>Genomic Encyclopedia of Type Strains, Phase IV (KMG-IV): sequencing the most valuable type-strain genomes for metagenomic binning, comparative biology and taxonomic classification.</title>
        <authorList>
            <person name="Goeker M."/>
        </authorList>
    </citation>
    <scope>NUCLEOTIDE SEQUENCE [LARGE SCALE GENOMIC DNA]</scope>
    <source>
        <strain evidence="3 6">DSM 12421</strain>
    </source>
</reference>
<protein>
    <submittedName>
        <fullName evidence="3 4">Transcription elongation factor</fullName>
    </submittedName>
</protein>
<proteinExistence type="predicted"/>
<dbReference type="EMBL" id="CP045484">
    <property type="protein sequence ID" value="QGR15937.1"/>
    <property type="molecule type" value="Genomic_DNA"/>
</dbReference>
<accession>A0A650CEF7</accession>
<dbReference type="InterPro" id="IPR038567">
    <property type="entry name" value="T_Elf1_sf"/>
</dbReference>
<dbReference type="Pfam" id="PF05129">
    <property type="entry name" value="Zn_ribbon_Elf1"/>
    <property type="match status" value="1"/>
</dbReference>
<evidence type="ECO:0000256" key="2">
    <source>
        <dbReference type="SAM" id="MobiDB-lite"/>
    </source>
</evidence>
<dbReference type="AlphaFoldDB" id="A0A650CEF7"/>
<dbReference type="SUPFAM" id="SSF57783">
    <property type="entry name" value="Zinc beta-ribbon"/>
    <property type="match status" value="1"/>
</dbReference>
<dbReference type="NCBIfam" id="NF011482">
    <property type="entry name" value="PRK14892.1"/>
    <property type="match status" value="1"/>
</dbReference>
<keyword evidence="4" id="KW-0648">Protein biosynthesis</keyword>
<dbReference type="RefSeq" id="WP_156013565.1">
    <property type="nucleotide sequence ID" value="NZ_AP031374.1"/>
</dbReference>
<organism evidence="4 5">
    <name type="scientific">Sulfurisphaera ohwakuensis</name>
    <dbReference type="NCBI Taxonomy" id="69656"/>
    <lineage>
        <taxon>Archaea</taxon>
        <taxon>Thermoproteota</taxon>
        <taxon>Thermoprotei</taxon>
        <taxon>Sulfolobales</taxon>
        <taxon>Sulfolobaceae</taxon>
        <taxon>Sulfurisphaera</taxon>
    </lineage>
</organism>
<evidence type="ECO:0000313" key="6">
    <source>
        <dbReference type="Proteomes" id="UP000582213"/>
    </source>
</evidence>
<reference evidence="4 5" key="1">
    <citation type="submission" date="2019-10" db="EMBL/GenBank/DDBJ databases">
        <title>Genome Sequences from Six Type Strain Members of the Archaeal Family Sulfolobaceae: Acidianus ambivalens, Acidianus infernus, Metallosphaera prunae, Stygiolobus azoricus, Sulfolobus metallicus, and Sulfurisphaera ohwakuensis.</title>
        <authorList>
            <person name="Counts J.A."/>
            <person name="Kelly R.M."/>
        </authorList>
    </citation>
    <scope>NUCLEOTIDE SEQUENCE [LARGE SCALE GENOMIC DNA]</scope>
    <source>
        <strain evidence="4 5">TA-1</strain>
    </source>
</reference>
<gene>
    <name evidence="4" type="ORF">D1869_01090</name>
    <name evidence="3" type="ORF">HNQ62_000891</name>
</gene>
<evidence type="ECO:0000256" key="1">
    <source>
        <dbReference type="ARBA" id="ARBA00022833"/>
    </source>
</evidence>
<evidence type="ECO:0000313" key="3">
    <source>
        <dbReference type="EMBL" id="MBB5253149.1"/>
    </source>
</evidence>
<dbReference type="EMBL" id="JACHFY010000003">
    <property type="protein sequence ID" value="MBB5253149.1"/>
    <property type="molecule type" value="Genomic_DNA"/>
</dbReference>
<evidence type="ECO:0000313" key="5">
    <source>
        <dbReference type="Proteomes" id="UP000427373"/>
    </source>
</evidence>
<feature type="compositionally biased region" description="Acidic residues" evidence="2">
    <location>
        <begin position="88"/>
        <end position="107"/>
    </location>
</feature>
<keyword evidence="1" id="KW-0862">Zinc</keyword>
<keyword evidence="5" id="KW-1185">Reference proteome</keyword>
<dbReference type="KEGG" id="soh:D1869_01090"/>
<dbReference type="OrthoDB" id="15334at2157"/>
<dbReference type="Gene3D" id="2.20.25.190">
    <property type="match status" value="1"/>
</dbReference>